<reference evidence="8" key="1">
    <citation type="submission" date="2021-10" db="EMBL/GenBank/DDBJ databases">
        <title>Systematics of Yoania.</title>
        <authorList>
            <person name="Liu Z."/>
            <person name="Lee S."/>
            <person name="Yeh C.-L."/>
            <person name="Averyanov L.V."/>
            <person name="Suetsugu K."/>
            <person name="Liao W."/>
        </authorList>
    </citation>
    <scope>NUCLEOTIDE SEQUENCE</scope>
</reference>
<dbReference type="NCBIfam" id="TIGR00008">
    <property type="entry name" value="infA"/>
    <property type="match status" value="1"/>
</dbReference>
<evidence type="ECO:0000256" key="6">
    <source>
        <dbReference type="HAMAP-Rule" id="MF_00075"/>
    </source>
</evidence>
<dbReference type="FunFam" id="2.40.50.140:FF:000002">
    <property type="entry name" value="Translation initiation factor IF-1"/>
    <property type="match status" value="1"/>
</dbReference>
<evidence type="ECO:0000259" key="7">
    <source>
        <dbReference type="PROSITE" id="PS50832"/>
    </source>
</evidence>
<evidence type="ECO:0000256" key="4">
    <source>
        <dbReference type="ARBA" id="ARBA00022540"/>
    </source>
</evidence>
<dbReference type="EMBL" id="OK514620">
    <property type="protein sequence ID" value="UZA66553.1"/>
    <property type="molecule type" value="Genomic_DNA"/>
</dbReference>
<dbReference type="GO" id="GO:0003743">
    <property type="term" value="F:translation initiation factor activity"/>
    <property type="evidence" value="ECO:0007669"/>
    <property type="project" value="UniProtKB-UniRule"/>
</dbReference>
<dbReference type="AlphaFoldDB" id="A0A9E7V824"/>
<comment type="similarity">
    <text evidence="2 6">Belongs to the IF-1 family.</text>
</comment>
<keyword evidence="5 6" id="KW-0648">Protein biosynthesis</keyword>
<dbReference type="GO" id="GO:0019843">
    <property type="term" value="F:rRNA binding"/>
    <property type="evidence" value="ECO:0007669"/>
    <property type="project" value="UniProtKB-UniRule"/>
</dbReference>
<evidence type="ECO:0000256" key="5">
    <source>
        <dbReference type="ARBA" id="ARBA00022917"/>
    </source>
</evidence>
<protein>
    <recommendedName>
        <fullName evidence="6">Translation initiation factor IF-1</fullName>
    </recommendedName>
</protein>
<organism evidence="8">
    <name type="scientific">Yoania squamipes</name>
    <dbReference type="NCBI Taxonomy" id="2876154"/>
    <lineage>
        <taxon>Eukaryota</taxon>
        <taxon>Viridiplantae</taxon>
        <taxon>Streptophyta</taxon>
        <taxon>Embryophyta</taxon>
        <taxon>Tracheophyta</taxon>
        <taxon>Spermatophyta</taxon>
        <taxon>Magnoliopsida</taxon>
        <taxon>Liliopsida</taxon>
        <taxon>Asparagales</taxon>
        <taxon>Orchidaceae</taxon>
        <taxon>Epidendroideae</taxon>
        <taxon>Epidendreae</taxon>
        <taxon>Calypsoinae</taxon>
        <taxon>Yoania</taxon>
    </lineage>
</organism>
<dbReference type="SUPFAM" id="SSF50249">
    <property type="entry name" value="Nucleic acid-binding proteins"/>
    <property type="match status" value="1"/>
</dbReference>
<dbReference type="HAMAP" id="MF_00075">
    <property type="entry name" value="IF_1"/>
    <property type="match status" value="1"/>
</dbReference>
<gene>
    <name evidence="6 8" type="primary">infA</name>
</gene>
<dbReference type="GeneID" id="76807586"/>
<dbReference type="InterPro" id="IPR012340">
    <property type="entry name" value="NA-bd_OB-fold"/>
</dbReference>
<evidence type="ECO:0000256" key="1">
    <source>
        <dbReference type="ARBA" id="ARBA00003935"/>
    </source>
</evidence>
<dbReference type="GO" id="GO:0043022">
    <property type="term" value="F:ribosome binding"/>
    <property type="evidence" value="ECO:0007669"/>
    <property type="project" value="UniProtKB-UniRule"/>
</dbReference>
<proteinExistence type="inferred from homology"/>
<keyword evidence="6" id="KW-0963">Cytoplasm</keyword>
<accession>A0A9E7V824</accession>
<evidence type="ECO:0000313" key="8">
    <source>
        <dbReference type="EMBL" id="UZA66578.1"/>
    </source>
</evidence>
<dbReference type="PANTHER" id="PTHR33370">
    <property type="entry name" value="TRANSLATION INITIATION FACTOR IF-1, CHLOROPLASTIC"/>
    <property type="match status" value="1"/>
</dbReference>
<keyword evidence="8" id="KW-0934">Plastid</keyword>
<dbReference type="PANTHER" id="PTHR33370:SF1">
    <property type="entry name" value="TRANSLATION INITIATION FACTOR IF-1, CHLOROPLASTIC"/>
    <property type="match status" value="1"/>
</dbReference>
<dbReference type="Gene3D" id="2.40.50.140">
    <property type="entry name" value="Nucleic acid-binding proteins"/>
    <property type="match status" value="1"/>
</dbReference>
<keyword evidence="6" id="KW-0699">rRNA-binding</keyword>
<sequence>MKEQKVIHEGLITESFPNGMFQVRLDNEDLIIGYISGRIQHSFIRILIGDKVKVEISCYNSTRGRIIYRLKKK</sequence>
<name>A0A9E7V824_9ASPA</name>
<feature type="domain" description="S1-like" evidence="7">
    <location>
        <begin position="1"/>
        <end position="71"/>
    </location>
</feature>
<comment type="subunit">
    <text evidence="3 6">Component of the 30S ribosomal translation pre-initiation complex which assembles on the 30S ribosome in the order IF-2 and IF-3, IF-1 and N-formylmethionyl-tRNA(fMet); mRNA recruitment can occur at any time during PIC assembly.</text>
</comment>
<geneLocation type="plastid" evidence="8"/>
<dbReference type="Pfam" id="PF01176">
    <property type="entry name" value="eIF-1a"/>
    <property type="match status" value="1"/>
</dbReference>
<dbReference type="PROSITE" id="PS50832">
    <property type="entry name" value="S1_IF1_TYPE"/>
    <property type="match status" value="1"/>
</dbReference>
<evidence type="ECO:0000256" key="2">
    <source>
        <dbReference type="ARBA" id="ARBA00010939"/>
    </source>
</evidence>
<dbReference type="InterPro" id="IPR004368">
    <property type="entry name" value="TIF_IF1"/>
</dbReference>
<comment type="subcellular location">
    <subcellularLocation>
        <location evidence="6">Cytoplasm</location>
    </subcellularLocation>
</comment>
<dbReference type="RefSeq" id="YP_010565491.1">
    <property type="nucleotide sequence ID" value="NC_068632.1"/>
</dbReference>
<dbReference type="EMBL" id="OK514621">
    <property type="protein sequence ID" value="UZA66578.1"/>
    <property type="molecule type" value="Genomic_DNA"/>
</dbReference>
<keyword evidence="4 6" id="KW-0396">Initiation factor</keyword>
<dbReference type="GO" id="GO:0005829">
    <property type="term" value="C:cytosol"/>
    <property type="evidence" value="ECO:0007669"/>
    <property type="project" value="TreeGrafter"/>
</dbReference>
<evidence type="ECO:0000256" key="3">
    <source>
        <dbReference type="ARBA" id="ARBA00011599"/>
    </source>
</evidence>
<dbReference type="InterPro" id="IPR006196">
    <property type="entry name" value="RNA-binding_domain_S1_IF1"/>
</dbReference>
<keyword evidence="6" id="KW-0694">RNA-binding</keyword>
<comment type="function">
    <text evidence="1 6">One of the essential components for the initiation of protein synthesis. Stabilizes the binding of IF-2 and IF-3 on the 30S subunit to which N-formylmethionyl-tRNA(fMet) subsequently binds. Helps modulate mRNA selection, yielding the 30S pre-initiation complex (PIC). Upon addition of the 50S ribosomal subunit IF-1, IF-2 and IF-3 are released leaving the mature 70S translation initiation complex.</text>
</comment>